<dbReference type="PANTHER" id="PTHR43309:SF3">
    <property type="entry name" value="5-OXOPROLINASE SUBUNIT C"/>
    <property type="match status" value="1"/>
</dbReference>
<dbReference type="NCBIfam" id="TIGR00724">
    <property type="entry name" value="urea_amlyse_rel"/>
    <property type="match status" value="1"/>
</dbReference>
<dbReference type="InterPro" id="IPR029000">
    <property type="entry name" value="Cyclophilin-like_dom_sf"/>
</dbReference>
<dbReference type="InterPro" id="IPR003778">
    <property type="entry name" value="CT_A_B"/>
</dbReference>
<sequence>MSLVVKALGPLALVEDLGRPGYGHLGVCPSGAADRASHRLANTLVGNAEDAATVEVLLGGLRASVTTEAVIALTGAPAAVNVAGRPVAFGEAVHVRAGDDIAVGAPTHGLRTYLAVRGGFAVAPVLGSRSSDPTTGLGPAPVTVGDELPFGDDTAGDVPGVDAGTAFVRSGDLLLRAVWGPRDHWFTDEARTAFTAKAWEVSAEGDRVGVRLLGSALERSRVGELASEGLVRGAIQVPANGQPIVFLADHPTTGGYPVIAVIRDEDVDHLAQARPGTRVRFVCERRTL</sequence>
<dbReference type="PANTHER" id="PTHR43309">
    <property type="entry name" value="5-OXOPROLINASE SUBUNIT C"/>
    <property type="match status" value="1"/>
</dbReference>
<keyword evidence="3" id="KW-0067">ATP-binding</keyword>
<dbReference type="RefSeq" id="WP_118912180.1">
    <property type="nucleotide sequence ID" value="NZ_CBCRVH010000001.1"/>
</dbReference>
<keyword evidence="2" id="KW-0378">Hydrolase</keyword>
<dbReference type="InterPro" id="IPR052708">
    <property type="entry name" value="PxpC"/>
</dbReference>
<dbReference type="Gene3D" id="2.40.100.10">
    <property type="entry name" value="Cyclophilin-like"/>
    <property type="match status" value="1"/>
</dbReference>
<gene>
    <name evidence="5" type="ORF">D1832_00630</name>
</gene>
<evidence type="ECO:0000256" key="2">
    <source>
        <dbReference type="ARBA" id="ARBA00022801"/>
    </source>
</evidence>
<evidence type="ECO:0000259" key="4">
    <source>
        <dbReference type="SMART" id="SM00797"/>
    </source>
</evidence>
<name>A0A417ZBF2_9MICO</name>
<dbReference type="SUPFAM" id="SSF50891">
    <property type="entry name" value="Cyclophilin-like"/>
    <property type="match status" value="1"/>
</dbReference>
<dbReference type="AlphaFoldDB" id="A0A417ZBF2"/>
<dbReference type="GO" id="GO:0016787">
    <property type="term" value="F:hydrolase activity"/>
    <property type="evidence" value="ECO:0007669"/>
    <property type="project" value="UniProtKB-KW"/>
</dbReference>
<keyword evidence="5" id="KW-0808">Transferase</keyword>
<dbReference type="EMBL" id="QWLM01000001">
    <property type="protein sequence ID" value="RHW47984.1"/>
    <property type="molecule type" value="Genomic_DNA"/>
</dbReference>
<proteinExistence type="predicted"/>
<dbReference type="GO" id="GO:0016740">
    <property type="term" value="F:transferase activity"/>
    <property type="evidence" value="ECO:0007669"/>
    <property type="project" value="UniProtKB-KW"/>
</dbReference>
<dbReference type="Proteomes" id="UP000285376">
    <property type="component" value="Unassembled WGS sequence"/>
</dbReference>
<keyword evidence="1" id="KW-0547">Nucleotide-binding</keyword>
<organism evidence="5 6">
    <name type="scientific">Dermacoccus abyssi</name>
    <dbReference type="NCBI Taxonomy" id="322596"/>
    <lineage>
        <taxon>Bacteria</taxon>
        <taxon>Bacillati</taxon>
        <taxon>Actinomycetota</taxon>
        <taxon>Actinomycetes</taxon>
        <taxon>Micrococcales</taxon>
        <taxon>Dermacoccaceae</taxon>
        <taxon>Dermacoccus</taxon>
    </lineage>
</organism>
<comment type="caution">
    <text evidence="5">The sequence shown here is derived from an EMBL/GenBank/DDBJ whole genome shotgun (WGS) entry which is preliminary data.</text>
</comment>
<evidence type="ECO:0000256" key="1">
    <source>
        <dbReference type="ARBA" id="ARBA00022741"/>
    </source>
</evidence>
<reference evidence="5 6" key="1">
    <citation type="submission" date="2018-08" db="EMBL/GenBank/DDBJ databases">
        <title>Whole genome sequence analysis of Dermacoccus abyssi bacteria isolated from Deep Mariana trench Micromonospora spp reveals genes involved in the environmental adaptation and production of secondary metabolites.</title>
        <authorList>
            <person name="Abdel-Mageed W.M."/>
            <person name="Lehri B."/>
            <person name="Nouioui I."/>
            <person name="Goodfellow I."/>
            <person name="Jaspars M."/>
            <person name="Karlyshev A."/>
        </authorList>
    </citation>
    <scope>NUCLEOTIDE SEQUENCE [LARGE SCALE GENOMIC DNA]</scope>
    <source>
        <strain evidence="5 6">MT1.1</strain>
    </source>
</reference>
<dbReference type="SMART" id="SM00797">
    <property type="entry name" value="AHS2"/>
    <property type="match status" value="1"/>
</dbReference>
<evidence type="ECO:0000256" key="3">
    <source>
        <dbReference type="ARBA" id="ARBA00022840"/>
    </source>
</evidence>
<feature type="domain" description="Carboxyltransferase" evidence="4">
    <location>
        <begin position="24"/>
        <end position="287"/>
    </location>
</feature>
<dbReference type="Pfam" id="PF02626">
    <property type="entry name" value="CT_A_B"/>
    <property type="match status" value="1"/>
</dbReference>
<dbReference type="GO" id="GO:0005524">
    <property type="term" value="F:ATP binding"/>
    <property type="evidence" value="ECO:0007669"/>
    <property type="project" value="UniProtKB-KW"/>
</dbReference>
<protein>
    <submittedName>
        <fullName evidence="5">Biotin-dependent carboxyltransferase</fullName>
    </submittedName>
</protein>
<evidence type="ECO:0000313" key="6">
    <source>
        <dbReference type="Proteomes" id="UP000285376"/>
    </source>
</evidence>
<accession>A0A417ZBF2</accession>
<evidence type="ECO:0000313" key="5">
    <source>
        <dbReference type="EMBL" id="RHW47984.1"/>
    </source>
</evidence>